<evidence type="ECO:0000313" key="2">
    <source>
        <dbReference type="EMBL" id="MCX2817760.1"/>
    </source>
</evidence>
<gene>
    <name evidence="2" type="ORF">EGH25_00070</name>
</gene>
<dbReference type="Proteomes" id="UP001149411">
    <property type="component" value="Unassembled WGS sequence"/>
</dbReference>
<sequence length="54" mass="6245">MLTVECEVIGFPERAEKLKIRFDGAKDVVTNVGNHRLRDEGRPPSKKGRFERFD</sequence>
<dbReference type="RefSeq" id="WP_266085227.1">
    <property type="nucleotide sequence ID" value="NZ_RKLV01000001.1"/>
</dbReference>
<organism evidence="2 3">
    <name type="scientific">Halorutilus salinus</name>
    <dbReference type="NCBI Taxonomy" id="2487751"/>
    <lineage>
        <taxon>Archaea</taxon>
        <taxon>Methanobacteriati</taxon>
        <taxon>Methanobacteriota</taxon>
        <taxon>Stenosarchaea group</taxon>
        <taxon>Halobacteria</taxon>
        <taxon>Halorutilales</taxon>
        <taxon>Halorutilaceae</taxon>
        <taxon>Halorutilus</taxon>
    </lineage>
</organism>
<evidence type="ECO:0000313" key="3">
    <source>
        <dbReference type="Proteomes" id="UP001149411"/>
    </source>
</evidence>
<accession>A0A9Q4GGI0</accession>
<proteinExistence type="predicted"/>
<keyword evidence="3" id="KW-1185">Reference proteome</keyword>
<comment type="caution">
    <text evidence="2">The sequence shown here is derived from an EMBL/GenBank/DDBJ whole genome shotgun (WGS) entry which is preliminary data.</text>
</comment>
<feature type="compositionally biased region" description="Basic and acidic residues" evidence="1">
    <location>
        <begin position="36"/>
        <end position="54"/>
    </location>
</feature>
<name>A0A9Q4GGI0_9EURY</name>
<reference evidence="2" key="1">
    <citation type="submission" date="2022-09" db="EMBL/GenBank/DDBJ databases">
        <title>Haloadaptaus new haloarchaeum isolated from saline soil.</title>
        <authorList>
            <person name="Duran-Viseras A."/>
            <person name="Sanchez-Porro C."/>
            <person name="Ventosa A."/>
        </authorList>
    </citation>
    <scope>NUCLEOTIDE SEQUENCE</scope>
    <source>
        <strain evidence="2">F3-133</strain>
    </source>
</reference>
<protein>
    <submittedName>
        <fullName evidence="2">Uncharacterized protein</fullName>
    </submittedName>
</protein>
<dbReference type="EMBL" id="RKLV01000001">
    <property type="protein sequence ID" value="MCX2817760.1"/>
    <property type="molecule type" value="Genomic_DNA"/>
</dbReference>
<evidence type="ECO:0000256" key="1">
    <source>
        <dbReference type="SAM" id="MobiDB-lite"/>
    </source>
</evidence>
<feature type="region of interest" description="Disordered" evidence="1">
    <location>
        <begin position="34"/>
        <end position="54"/>
    </location>
</feature>
<dbReference type="AlphaFoldDB" id="A0A9Q4GGI0"/>